<dbReference type="RefSeq" id="WP_204517743.1">
    <property type="nucleotide sequence ID" value="NZ_BAABIN010000007.1"/>
</dbReference>
<feature type="compositionally biased region" description="Polar residues" evidence="1">
    <location>
        <begin position="311"/>
        <end position="322"/>
    </location>
</feature>
<dbReference type="SUPFAM" id="SSF54106">
    <property type="entry name" value="LysM domain"/>
    <property type="match status" value="1"/>
</dbReference>
<dbReference type="InterPro" id="IPR018392">
    <property type="entry name" value="LysM"/>
</dbReference>
<evidence type="ECO:0000259" key="2">
    <source>
        <dbReference type="PROSITE" id="PS51782"/>
    </source>
</evidence>
<dbReference type="AlphaFoldDB" id="A0A938Y048"/>
<dbReference type="CDD" id="cd00118">
    <property type="entry name" value="LysM"/>
    <property type="match status" value="1"/>
</dbReference>
<feature type="compositionally biased region" description="Polar residues" evidence="1">
    <location>
        <begin position="488"/>
        <end position="498"/>
    </location>
</feature>
<dbReference type="Gene3D" id="3.10.350.10">
    <property type="entry name" value="LysM domain"/>
    <property type="match status" value="1"/>
</dbReference>
<evidence type="ECO:0000313" key="4">
    <source>
        <dbReference type="Proteomes" id="UP000717624"/>
    </source>
</evidence>
<comment type="caution">
    <text evidence="3">The sequence shown here is derived from an EMBL/GenBank/DDBJ whole genome shotgun (WGS) entry which is preliminary data.</text>
</comment>
<accession>A0A938Y048</accession>
<feature type="region of interest" description="Disordered" evidence="1">
    <location>
        <begin position="202"/>
        <end position="224"/>
    </location>
</feature>
<dbReference type="Pfam" id="PF01476">
    <property type="entry name" value="LysM"/>
    <property type="match status" value="1"/>
</dbReference>
<dbReference type="SMART" id="SM00257">
    <property type="entry name" value="LysM"/>
    <property type="match status" value="1"/>
</dbReference>
<dbReference type="PROSITE" id="PS51782">
    <property type="entry name" value="LYSM"/>
    <property type="match status" value="1"/>
</dbReference>
<gene>
    <name evidence="3" type="ORF">JOD01_001640</name>
</gene>
<dbReference type="InterPro" id="IPR036779">
    <property type="entry name" value="LysM_dom_sf"/>
</dbReference>
<feature type="domain" description="LysM" evidence="2">
    <location>
        <begin position="519"/>
        <end position="562"/>
    </location>
</feature>
<organism evidence="3 4">
    <name type="scientific">Brevibacillus fulvus</name>
    <dbReference type="NCBI Taxonomy" id="1125967"/>
    <lineage>
        <taxon>Bacteria</taxon>
        <taxon>Bacillati</taxon>
        <taxon>Bacillota</taxon>
        <taxon>Bacilli</taxon>
        <taxon>Bacillales</taxon>
        <taxon>Paenibacillaceae</taxon>
        <taxon>Brevibacillus</taxon>
    </lineage>
</organism>
<evidence type="ECO:0000256" key="1">
    <source>
        <dbReference type="SAM" id="MobiDB-lite"/>
    </source>
</evidence>
<protein>
    <submittedName>
        <fullName evidence="3">Stage VI sporulation protein D</fullName>
    </submittedName>
</protein>
<name>A0A938Y048_9BACL</name>
<sequence length="564" mass="61954">MAFQDDLLSFHIKETVFLSSDKAGIAQLKELELLPVVEIIQGSEEISITGWLHLNGKYEPTRSANKGEAGGSDTLVSALHFSPFSIEQNQTSDFLFQSELAISHRIPVNISIPVKRIELLENVYAIIDGFDYQVESANQLKIMAELKIAGIRLREETPKATETAPAEEWEFVHVADEQQAERQITSLEDIERKLTAIEQELDQQQSRYQEQSDESGIHIPAPYYSGGNQLNFPVMNGFAAQSNSEAQQEERNDRQERFGDISFASDSLPSNRESSQPGQQANVEPANFSDPADRAIHANYSAEDANEAEQAWNSADNVGSAEQTERREYADPVQNAEPARSIEPARNIEPVRAKDDDVQAEETVEPAQMTADSVPVTAEATANSDQTAEAAAEAEEAEQIMAALEAEEMREAAEQAEAAETLAAVDDQTAALEETIAEKKELKVAISSKASAEAKESLNLTSIFSGSRRAQATTEPQQQAQAEGESDPSAQSASPSTAEAVSNLSSFVKSNEERFSKMRLCIVQRNETLETIASRYALPVSKILEVNRLASDRLEEGQILYIPQ</sequence>
<feature type="region of interest" description="Disordered" evidence="1">
    <location>
        <begin position="466"/>
        <end position="498"/>
    </location>
</feature>
<dbReference type="Pfam" id="PF20918">
    <property type="entry name" value="SPOCS_spoVID-N"/>
    <property type="match status" value="1"/>
</dbReference>
<proteinExistence type="predicted"/>
<keyword evidence="4" id="KW-1185">Reference proteome</keyword>
<dbReference type="Proteomes" id="UP000717624">
    <property type="component" value="Unassembled WGS sequence"/>
</dbReference>
<feature type="compositionally biased region" description="Low complexity" evidence="1">
    <location>
        <begin position="470"/>
        <end position="483"/>
    </location>
</feature>
<dbReference type="EMBL" id="JAFBEB010000004">
    <property type="protein sequence ID" value="MBM7590039.1"/>
    <property type="molecule type" value="Genomic_DNA"/>
</dbReference>
<feature type="region of interest" description="Disordered" evidence="1">
    <location>
        <begin position="303"/>
        <end position="391"/>
    </location>
</feature>
<reference evidence="3" key="1">
    <citation type="submission" date="2021-01" db="EMBL/GenBank/DDBJ databases">
        <title>Genomic Encyclopedia of Type Strains, Phase IV (KMG-IV): sequencing the most valuable type-strain genomes for metagenomic binning, comparative biology and taxonomic classification.</title>
        <authorList>
            <person name="Goeker M."/>
        </authorList>
    </citation>
    <scope>NUCLEOTIDE SEQUENCE</scope>
    <source>
        <strain evidence="3">DSM 25523</strain>
    </source>
</reference>
<evidence type="ECO:0000313" key="3">
    <source>
        <dbReference type="EMBL" id="MBM7590039.1"/>
    </source>
</evidence>
<feature type="compositionally biased region" description="Polar residues" evidence="1">
    <location>
        <begin position="264"/>
        <end position="282"/>
    </location>
</feature>
<feature type="region of interest" description="Disordered" evidence="1">
    <location>
        <begin position="263"/>
        <end position="290"/>
    </location>
</feature>
<dbReference type="InterPro" id="IPR048862">
    <property type="entry name" value="SPOCS_spoVID_N"/>
</dbReference>